<dbReference type="GO" id="GO:0007131">
    <property type="term" value="P:reciprocal meiotic recombination"/>
    <property type="evidence" value="ECO:0000318"/>
    <property type="project" value="GO_Central"/>
</dbReference>
<dbReference type="SUPFAM" id="SSF47954">
    <property type="entry name" value="Cyclin-like"/>
    <property type="match status" value="1"/>
</dbReference>
<accession>E9GK51</accession>
<dbReference type="HOGENOM" id="CLU_799882_0_0_1"/>
<organism evidence="1 2">
    <name type="scientific">Daphnia pulex</name>
    <name type="common">Water flea</name>
    <dbReference type="NCBI Taxonomy" id="6669"/>
    <lineage>
        <taxon>Eukaryota</taxon>
        <taxon>Metazoa</taxon>
        <taxon>Ecdysozoa</taxon>
        <taxon>Arthropoda</taxon>
        <taxon>Crustacea</taxon>
        <taxon>Branchiopoda</taxon>
        <taxon>Diplostraca</taxon>
        <taxon>Cladocera</taxon>
        <taxon>Anomopoda</taxon>
        <taxon>Daphniidae</taxon>
        <taxon>Daphnia</taxon>
    </lineage>
</organism>
<dbReference type="GO" id="GO:0035861">
    <property type="term" value="C:site of double-strand break"/>
    <property type="evidence" value="ECO:0000318"/>
    <property type="project" value="GO_Central"/>
</dbReference>
<dbReference type="InterPro" id="IPR036915">
    <property type="entry name" value="Cyclin-like_sf"/>
</dbReference>
<dbReference type="OrthoDB" id="6335381at2759"/>
<protein>
    <submittedName>
        <fullName evidence="1">Uncharacterized protein</fullName>
    </submittedName>
</protein>
<dbReference type="KEGG" id="dpx:DAPPUDRAFT_304171"/>
<reference evidence="1 2" key="1">
    <citation type="journal article" date="2011" name="Science">
        <title>The ecoresponsive genome of Daphnia pulex.</title>
        <authorList>
            <person name="Colbourne J.K."/>
            <person name="Pfrender M.E."/>
            <person name="Gilbert D."/>
            <person name="Thomas W.K."/>
            <person name="Tucker A."/>
            <person name="Oakley T.H."/>
            <person name="Tokishita S."/>
            <person name="Aerts A."/>
            <person name="Arnold G.J."/>
            <person name="Basu M.K."/>
            <person name="Bauer D.J."/>
            <person name="Caceres C.E."/>
            <person name="Carmel L."/>
            <person name="Casola C."/>
            <person name="Choi J.H."/>
            <person name="Detter J.C."/>
            <person name="Dong Q."/>
            <person name="Dusheyko S."/>
            <person name="Eads B.D."/>
            <person name="Frohlich T."/>
            <person name="Geiler-Samerotte K.A."/>
            <person name="Gerlach D."/>
            <person name="Hatcher P."/>
            <person name="Jogdeo S."/>
            <person name="Krijgsveld J."/>
            <person name="Kriventseva E.V."/>
            <person name="Kultz D."/>
            <person name="Laforsch C."/>
            <person name="Lindquist E."/>
            <person name="Lopez J."/>
            <person name="Manak J.R."/>
            <person name="Muller J."/>
            <person name="Pangilinan J."/>
            <person name="Patwardhan R.P."/>
            <person name="Pitluck S."/>
            <person name="Pritham E.J."/>
            <person name="Rechtsteiner A."/>
            <person name="Rho M."/>
            <person name="Rogozin I.B."/>
            <person name="Sakarya O."/>
            <person name="Salamov A."/>
            <person name="Schaack S."/>
            <person name="Shapiro H."/>
            <person name="Shiga Y."/>
            <person name="Skalitzky C."/>
            <person name="Smith Z."/>
            <person name="Souvorov A."/>
            <person name="Sung W."/>
            <person name="Tang Z."/>
            <person name="Tsuchiya D."/>
            <person name="Tu H."/>
            <person name="Vos H."/>
            <person name="Wang M."/>
            <person name="Wolf Y.I."/>
            <person name="Yamagata H."/>
            <person name="Yamada T."/>
            <person name="Ye Y."/>
            <person name="Shaw J.R."/>
            <person name="Andrews J."/>
            <person name="Crease T.J."/>
            <person name="Tang H."/>
            <person name="Lucas S.M."/>
            <person name="Robertson H.M."/>
            <person name="Bork P."/>
            <person name="Koonin E.V."/>
            <person name="Zdobnov E.M."/>
            <person name="Grigoriev I.V."/>
            <person name="Lynch M."/>
            <person name="Boore J.L."/>
        </authorList>
    </citation>
    <scope>NUCLEOTIDE SEQUENCE [LARGE SCALE GENOMIC DNA]</scope>
</reference>
<dbReference type="STRING" id="6669.E9GK51"/>
<dbReference type="CDD" id="cd20541">
    <property type="entry name" value="CYCLIN_CNTD1"/>
    <property type="match status" value="1"/>
</dbReference>
<dbReference type="PANTHER" id="PTHR21615:SF2">
    <property type="entry name" value="CYCLIN N-TERMINAL DOMAIN-CONTAINING PROTEIN 1"/>
    <property type="match status" value="1"/>
</dbReference>
<keyword evidence="2" id="KW-1185">Reference proteome</keyword>
<dbReference type="Gene3D" id="1.10.472.10">
    <property type="entry name" value="Cyclin-like"/>
    <property type="match status" value="2"/>
</dbReference>
<dbReference type="EMBL" id="GL732548">
    <property type="protein sequence ID" value="EFX80305.1"/>
    <property type="molecule type" value="Genomic_DNA"/>
</dbReference>
<dbReference type="AlphaFoldDB" id="E9GK51"/>
<dbReference type="PANTHER" id="PTHR21615">
    <property type="entry name" value="CYCLIN N-TERMINAL DOMAIN-CONTAINING PROTEIN 1"/>
    <property type="match status" value="1"/>
</dbReference>
<sequence length="347" mass="39408">MGKEVKDFEESHAAVQVICEDLPISNFELHWESQFLDISLKDWLKYLCYQNDKAISWHDTLTIDLRTSHPLGESNLSPPSVFGIVYKWCQKLKQPVGVSYRTVELYERFTRSYCSQTFYPKTAVNKSEFVTAKKISFQEIHTELRHQSLLHLVSCLQIASKLENGYKVVTVKDAVDLLQQSKRPSDRSTIVNSEVLVLVTLNHEVDLPPINDFLDTFICQLIRVLKKKPALAKIKQLLLKVDEIHQVSMDFIRAIYFDQQVIIGRIVAGLRLDESAKGLISEKGVYDFHRVQSDKVLLAAGAITAAVFIIQPNAVSDVLRELHRRTGAYPSEVAVVSSLLVDLEPIV</sequence>
<evidence type="ECO:0000313" key="2">
    <source>
        <dbReference type="Proteomes" id="UP000000305"/>
    </source>
</evidence>
<dbReference type="InParanoid" id="E9GK51"/>
<proteinExistence type="predicted"/>
<evidence type="ECO:0000313" key="1">
    <source>
        <dbReference type="EMBL" id="EFX80305.1"/>
    </source>
</evidence>
<name>E9GK51_DAPPU</name>
<dbReference type="Proteomes" id="UP000000305">
    <property type="component" value="Unassembled WGS sequence"/>
</dbReference>
<gene>
    <name evidence="1" type="ORF">DAPPUDRAFT_304171</name>
</gene>